<protein>
    <submittedName>
        <fullName evidence="2">Uncharacterized protein</fullName>
    </submittedName>
</protein>
<gene>
    <name evidence="2" type="primary">WBGene00284152</name>
</gene>
<name>A0A2A6CNN0_PRIPA</name>
<dbReference type="AlphaFoldDB" id="A0A2A6CNN0"/>
<reference evidence="2" key="2">
    <citation type="submission" date="2022-06" db="UniProtKB">
        <authorList>
            <consortium name="EnsemblMetazoa"/>
        </authorList>
    </citation>
    <scope>IDENTIFICATION</scope>
    <source>
        <strain evidence="2">PS312</strain>
    </source>
</reference>
<evidence type="ECO:0000313" key="2">
    <source>
        <dbReference type="EnsemblMetazoa" id="PPA45783.1"/>
    </source>
</evidence>
<proteinExistence type="predicted"/>
<evidence type="ECO:0000313" key="3">
    <source>
        <dbReference type="Proteomes" id="UP000005239"/>
    </source>
</evidence>
<dbReference type="EnsemblMetazoa" id="PPA45783.1">
    <property type="protein sequence ID" value="PPA45783.1"/>
    <property type="gene ID" value="WBGene00284152"/>
</dbReference>
<accession>A0A8R1Z8P2</accession>
<feature type="compositionally biased region" description="Polar residues" evidence="1">
    <location>
        <begin position="24"/>
        <end position="45"/>
    </location>
</feature>
<reference evidence="3" key="1">
    <citation type="journal article" date="2008" name="Nat. Genet.">
        <title>The Pristionchus pacificus genome provides a unique perspective on nematode lifestyle and parasitism.</title>
        <authorList>
            <person name="Dieterich C."/>
            <person name="Clifton S.W."/>
            <person name="Schuster L.N."/>
            <person name="Chinwalla A."/>
            <person name="Delehaunty K."/>
            <person name="Dinkelacker I."/>
            <person name="Fulton L."/>
            <person name="Fulton R."/>
            <person name="Godfrey J."/>
            <person name="Minx P."/>
            <person name="Mitreva M."/>
            <person name="Roeseler W."/>
            <person name="Tian H."/>
            <person name="Witte H."/>
            <person name="Yang S.P."/>
            <person name="Wilson R.K."/>
            <person name="Sommer R.J."/>
        </authorList>
    </citation>
    <scope>NUCLEOTIDE SEQUENCE [LARGE SCALE GENOMIC DNA]</scope>
    <source>
        <strain evidence="3">PS312</strain>
    </source>
</reference>
<keyword evidence="3" id="KW-1185">Reference proteome</keyword>
<evidence type="ECO:0000256" key="1">
    <source>
        <dbReference type="SAM" id="MobiDB-lite"/>
    </source>
</evidence>
<feature type="region of interest" description="Disordered" evidence="1">
    <location>
        <begin position="24"/>
        <end position="51"/>
    </location>
</feature>
<dbReference type="Proteomes" id="UP000005239">
    <property type="component" value="Unassembled WGS sequence"/>
</dbReference>
<accession>A0A2A6CNN0</accession>
<sequence length="155" mass="17296">MLPTGHLQIRYVFVLSTYRPISNKQAPSNHSWPSEDASTNQQQSAHHGHGDKSIRNYQVAAARVNPATHKLYRGRDARMHKAASKSLSACLVHNTEYDRNDLGMGRKWSQILVIEALSAKDTDAMEKGMDVSMPSRRLAKKTNNGLMNVKTAPNN</sequence>
<organism evidence="2 3">
    <name type="scientific">Pristionchus pacificus</name>
    <name type="common">Parasitic nematode worm</name>
    <dbReference type="NCBI Taxonomy" id="54126"/>
    <lineage>
        <taxon>Eukaryota</taxon>
        <taxon>Metazoa</taxon>
        <taxon>Ecdysozoa</taxon>
        <taxon>Nematoda</taxon>
        <taxon>Chromadorea</taxon>
        <taxon>Rhabditida</taxon>
        <taxon>Rhabditina</taxon>
        <taxon>Diplogasteromorpha</taxon>
        <taxon>Diplogasteroidea</taxon>
        <taxon>Neodiplogasteridae</taxon>
        <taxon>Pristionchus</taxon>
    </lineage>
</organism>